<comment type="caution">
    <text evidence="1">The sequence shown here is derived from an EMBL/GenBank/DDBJ whole genome shotgun (WGS) entry which is preliminary data.</text>
</comment>
<proteinExistence type="predicted"/>
<dbReference type="EMBL" id="VSSQ01040884">
    <property type="protein sequence ID" value="MPM94208.1"/>
    <property type="molecule type" value="Genomic_DNA"/>
</dbReference>
<evidence type="ECO:0000313" key="1">
    <source>
        <dbReference type="EMBL" id="MPM94208.1"/>
    </source>
</evidence>
<protein>
    <submittedName>
        <fullName evidence="1">Uncharacterized protein</fullName>
    </submittedName>
</protein>
<name>A0A645DYJ8_9ZZZZ</name>
<gene>
    <name evidence="1" type="ORF">SDC9_141353</name>
</gene>
<sequence length="105" mass="11955">MGIHIIIISQDINRHRRIFRCAGCVILGSRIIINLTNCQCHRSGCRQSGKILNFIGKALHPVIVRGWSKDDFVIDDTDRAVFNSAEPIRDQCFCFSGWIVSRIQI</sequence>
<accession>A0A645DYJ8</accession>
<dbReference type="AlphaFoldDB" id="A0A645DYJ8"/>
<organism evidence="1">
    <name type="scientific">bioreactor metagenome</name>
    <dbReference type="NCBI Taxonomy" id="1076179"/>
    <lineage>
        <taxon>unclassified sequences</taxon>
        <taxon>metagenomes</taxon>
        <taxon>ecological metagenomes</taxon>
    </lineage>
</organism>
<reference evidence="1" key="1">
    <citation type="submission" date="2019-08" db="EMBL/GenBank/DDBJ databases">
        <authorList>
            <person name="Kucharzyk K."/>
            <person name="Murdoch R.W."/>
            <person name="Higgins S."/>
            <person name="Loffler F."/>
        </authorList>
    </citation>
    <scope>NUCLEOTIDE SEQUENCE</scope>
</reference>